<feature type="transmembrane region" description="Helical" evidence="22">
    <location>
        <begin position="438"/>
        <end position="463"/>
    </location>
</feature>
<protein>
    <recommendedName>
        <fullName evidence="21">Transporter</fullName>
    </recommendedName>
</protein>
<name>A0A8C1KKT6_CYPCA</name>
<keyword evidence="8 21" id="KW-0769">Symport</keyword>
<feature type="transmembrane region" description="Helical" evidence="22">
    <location>
        <begin position="513"/>
        <end position="534"/>
    </location>
</feature>
<evidence type="ECO:0000256" key="18">
    <source>
        <dbReference type="ARBA" id="ARBA00047773"/>
    </source>
</evidence>
<evidence type="ECO:0000256" key="16">
    <source>
        <dbReference type="ARBA" id="ARBA00045868"/>
    </source>
</evidence>
<comment type="subcellular location">
    <subcellularLocation>
        <location evidence="2">Cell membrane</location>
        <topology evidence="2">Multi-pass membrane protein</topology>
    </subcellularLocation>
    <subcellularLocation>
        <location evidence="1">Cell projection</location>
        <location evidence="1">Axon</location>
    </subcellularLocation>
</comment>
<feature type="binding site" evidence="19">
    <location>
        <position position="344"/>
    </location>
    <ligand>
        <name>Na(+)</name>
        <dbReference type="ChEBI" id="CHEBI:29101"/>
        <label>1</label>
    </ligand>
</feature>
<feature type="transmembrane region" description="Helical" evidence="22">
    <location>
        <begin position="546"/>
        <end position="568"/>
    </location>
</feature>
<keyword evidence="11 22" id="KW-0472">Membrane</keyword>
<evidence type="ECO:0000256" key="14">
    <source>
        <dbReference type="ARBA" id="ARBA00023273"/>
    </source>
</evidence>
<dbReference type="PANTHER" id="PTHR11616:SF38">
    <property type="entry name" value="SODIUM-DEPENDENT DOPAMINE TRANSPORTER"/>
    <property type="match status" value="1"/>
</dbReference>
<proteinExistence type="inferred from homology"/>
<feature type="transmembrane region" description="Helical" evidence="22">
    <location>
        <begin position="258"/>
        <end position="282"/>
    </location>
</feature>
<comment type="catalytic activity">
    <reaction evidence="18">
        <text>dopamine(out) + chloride(out) + 2 Na(+)(out) = dopamine(in) + chloride(in) + 2 Na(+)(in)</text>
        <dbReference type="Rhea" id="RHEA:70931"/>
        <dbReference type="ChEBI" id="CHEBI:17996"/>
        <dbReference type="ChEBI" id="CHEBI:29101"/>
        <dbReference type="ChEBI" id="CHEBI:59905"/>
    </reaction>
</comment>
<dbReference type="NCBIfam" id="NF037979">
    <property type="entry name" value="Na_transp"/>
    <property type="match status" value="1"/>
</dbReference>
<feature type="transmembrane region" description="Helical" evidence="22">
    <location>
        <begin position="70"/>
        <end position="88"/>
    </location>
</feature>
<evidence type="ECO:0000256" key="10">
    <source>
        <dbReference type="ARBA" id="ARBA00023053"/>
    </source>
</evidence>
<feature type="binding site" evidence="19">
    <location>
        <position position="413"/>
    </location>
    <ligand>
        <name>Na(+)</name>
        <dbReference type="ChEBI" id="CHEBI:29101"/>
        <label>1</label>
    </ligand>
</feature>
<feature type="binding site" evidence="19">
    <location>
        <position position="83"/>
    </location>
    <ligand>
        <name>Na(+)</name>
        <dbReference type="ChEBI" id="CHEBI:29101"/>
        <label>1</label>
    </ligand>
</feature>
<evidence type="ECO:0000256" key="3">
    <source>
        <dbReference type="ARBA" id="ARBA00007836"/>
    </source>
</evidence>
<feature type="binding site" evidence="19">
    <location>
        <position position="78"/>
    </location>
    <ligand>
        <name>Na(+)</name>
        <dbReference type="ChEBI" id="CHEBI:29101"/>
        <label>1</label>
    </ligand>
</feature>
<dbReference type="PANTHER" id="PTHR11616">
    <property type="entry name" value="SODIUM/CHLORIDE DEPENDENT TRANSPORTER"/>
    <property type="match status" value="1"/>
</dbReference>
<evidence type="ECO:0000256" key="1">
    <source>
        <dbReference type="ARBA" id="ARBA00004489"/>
    </source>
</evidence>
<feature type="transmembrane region" description="Helical" evidence="22">
    <location>
        <begin position="229"/>
        <end position="246"/>
    </location>
</feature>
<feature type="transmembrane region" description="Helical" evidence="22">
    <location>
        <begin position="343"/>
        <end position="362"/>
    </location>
</feature>
<dbReference type="Ensembl" id="ENSCCRT00010053560.1">
    <property type="protein sequence ID" value="ENSCCRP00010048863.1"/>
    <property type="gene ID" value="ENSCCRG00010019564.1"/>
</dbReference>
<comment type="catalytic activity">
    <reaction evidence="17">
        <text>dopamine(out) + chloride(out) + Na(+)(out) = dopamine(in) + chloride(in) + Na(+)(in)</text>
        <dbReference type="Rhea" id="RHEA:70919"/>
        <dbReference type="ChEBI" id="CHEBI:17996"/>
        <dbReference type="ChEBI" id="CHEBI:29101"/>
        <dbReference type="ChEBI" id="CHEBI:59905"/>
    </reaction>
</comment>
<evidence type="ECO:0000256" key="13">
    <source>
        <dbReference type="ARBA" id="ARBA00023180"/>
    </source>
</evidence>
<reference evidence="23" key="1">
    <citation type="submission" date="2025-08" db="UniProtKB">
        <authorList>
            <consortium name="Ensembl"/>
        </authorList>
    </citation>
    <scope>IDENTIFICATION</scope>
</reference>
<dbReference type="AlphaFoldDB" id="A0A8C1KKT6"/>
<feature type="binding site" evidence="19">
    <location>
        <position position="312"/>
    </location>
    <ligand>
        <name>Na(+)</name>
        <dbReference type="ChEBI" id="CHEBI:29101"/>
        <label>1</label>
    </ligand>
</feature>
<keyword evidence="6 21" id="KW-0812">Transmembrane</keyword>
<keyword evidence="10 19" id="KW-0915">Sodium</keyword>
<dbReference type="PROSITE" id="PS00610">
    <property type="entry name" value="NA_NEUROTRAN_SYMP_1"/>
    <property type="match status" value="1"/>
</dbReference>
<dbReference type="GO" id="GO:0006836">
    <property type="term" value="P:neurotransmitter transport"/>
    <property type="evidence" value="ECO:0007669"/>
    <property type="project" value="InterPro"/>
</dbReference>
<comment type="similarity">
    <text evidence="3">Belongs to the sodium:neurotransmitter symporter (SNF) (TC 2.A.22) family. SLC6A3 subfamily.</text>
</comment>
<feature type="transmembrane region" description="Helical" evidence="22">
    <location>
        <begin position="100"/>
        <end position="121"/>
    </location>
</feature>
<evidence type="ECO:0000256" key="8">
    <source>
        <dbReference type="ARBA" id="ARBA00022847"/>
    </source>
</evidence>
<comment type="function">
    <text evidence="16">Mediates sodium- and chloride-dependent transport of dopamine. Also mediates sodium- and chloride-dependent transport of norepinephrine (also known as noradrenaline). Regulator of light-dependent retinal hyaloid vessel regression, downstream of OPN5 signaling.</text>
</comment>
<keyword evidence="9 22" id="KW-1133">Transmembrane helix</keyword>
<feature type="transmembrane region" description="Helical" evidence="22">
    <location>
        <begin position="302"/>
        <end position="323"/>
    </location>
</feature>
<comment type="catalytic activity">
    <reaction evidence="15">
        <text>(R)-noradrenaline(out) + chloride(out) + Na(+)(out) = (R)-noradrenaline(in) + chloride(in) + Na(+)(in)</text>
        <dbReference type="Rhea" id="RHEA:70923"/>
        <dbReference type="ChEBI" id="CHEBI:17996"/>
        <dbReference type="ChEBI" id="CHEBI:29101"/>
        <dbReference type="ChEBI" id="CHEBI:72587"/>
    </reaction>
</comment>
<dbReference type="PRINTS" id="PR01202">
    <property type="entry name" value="DOPTRANSPORT"/>
</dbReference>
<keyword evidence="24" id="KW-1185">Reference proteome</keyword>
<evidence type="ECO:0000256" key="15">
    <source>
        <dbReference type="ARBA" id="ARBA00034288"/>
    </source>
</evidence>
<feature type="transmembrane region" description="Helical" evidence="22">
    <location>
        <begin position="469"/>
        <end position="492"/>
    </location>
</feature>
<evidence type="ECO:0000256" key="6">
    <source>
        <dbReference type="ARBA" id="ARBA00022692"/>
    </source>
</evidence>
<dbReference type="InterPro" id="IPR000175">
    <property type="entry name" value="Na/ntran_symport"/>
</dbReference>
<evidence type="ECO:0000256" key="11">
    <source>
        <dbReference type="ARBA" id="ARBA00023136"/>
    </source>
</evidence>
<feature type="binding site" evidence="19">
    <location>
        <position position="79"/>
    </location>
    <ligand>
        <name>Na(+)</name>
        <dbReference type="ChEBI" id="CHEBI:29101"/>
        <label>1</label>
    </ligand>
</feature>
<dbReference type="CDD" id="cd11514">
    <property type="entry name" value="SLC6sbd_DAT1"/>
    <property type="match status" value="1"/>
</dbReference>
<evidence type="ECO:0000256" key="9">
    <source>
        <dbReference type="ARBA" id="ARBA00022989"/>
    </source>
</evidence>
<feature type="transmembrane region" description="Helical" evidence="22">
    <location>
        <begin position="142"/>
        <end position="169"/>
    </location>
</feature>
<keyword evidence="5" id="KW-1003">Cell membrane</keyword>
<dbReference type="InterPro" id="IPR037272">
    <property type="entry name" value="SNS_sf"/>
</dbReference>
<evidence type="ECO:0000256" key="12">
    <source>
        <dbReference type="ARBA" id="ARBA00023157"/>
    </source>
</evidence>
<keyword evidence="4 21" id="KW-0813">Transport</keyword>
<keyword evidence="12 20" id="KW-1015">Disulfide bond</keyword>
<feature type="binding site" evidence="19">
    <location>
        <position position="412"/>
    </location>
    <ligand>
        <name>Na(+)</name>
        <dbReference type="ChEBI" id="CHEBI:29101"/>
        <label>1</label>
    </ligand>
</feature>
<evidence type="ECO:0000256" key="17">
    <source>
        <dbReference type="ARBA" id="ARBA00047758"/>
    </source>
</evidence>
<evidence type="ECO:0000313" key="24">
    <source>
        <dbReference type="Proteomes" id="UP000694427"/>
    </source>
</evidence>
<evidence type="ECO:0000256" key="19">
    <source>
        <dbReference type="PIRSR" id="PIRSR600175-1"/>
    </source>
</evidence>
<feature type="transmembrane region" description="Helical" evidence="22">
    <location>
        <begin position="382"/>
        <end position="409"/>
    </location>
</feature>
<keyword evidence="13" id="KW-0325">Glycoprotein</keyword>
<dbReference type="GO" id="GO:0005886">
    <property type="term" value="C:plasma membrane"/>
    <property type="evidence" value="ECO:0007669"/>
    <property type="project" value="UniProtKB-SubCell"/>
</dbReference>
<reference evidence="23" key="2">
    <citation type="submission" date="2025-09" db="UniProtKB">
        <authorList>
            <consortium name="Ensembl"/>
        </authorList>
    </citation>
    <scope>IDENTIFICATION</scope>
</reference>
<dbReference type="SUPFAM" id="SSF161070">
    <property type="entry name" value="SNF-like"/>
    <property type="match status" value="1"/>
</dbReference>
<feature type="binding site" evidence="19">
    <location>
        <position position="409"/>
    </location>
    <ligand>
        <name>Na(+)</name>
        <dbReference type="ChEBI" id="CHEBI:29101"/>
        <label>1</label>
    </ligand>
</feature>
<dbReference type="Proteomes" id="UP000694427">
    <property type="component" value="Unplaced"/>
</dbReference>
<evidence type="ECO:0000256" key="7">
    <source>
        <dbReference type="ARBA" id="ARBA00022723"/>
    </source>
</evidence>
<evidence type="ECO:0000313" key="23">
    <source>
        <dbReference type="Ensembl" id="ENSCCRP00010048863.1"/>
    </source>
</evidence>
<evidence type="ECO:0000256" key="20">
    <source>
        <dbReference type="PIRSR" id="PIRSR600175-2"/>
    </source>
</evidence>
<dbReference type="GO" id="GO:0005330">
    <property type="term" value="F:dopamine:sodium symporter activity"/>
    <property type="evidence" value="ECO:0007669"/>
    <property type="project" value="InterPro"/>
</dbReference>
<feature type="binding site" evidence="19">
    <location>
        <position position="76"/>
    </location>
    <ligand>
        <name>Na(+)</name>
        <dbReference type="ChEBI" id="CHEBI:29101"/>
        <label>1</label>
    </ligand>
</feature>
<keyword evidence="14" id="KW-0966">Cell projection</keyword>
<dbReference type="GO" id="GO:0030424">
    <property type="term" value="C:axon"/>
    <property type="evidence" value="ECO:0007669"/>
    <property type="project" value="UniProtKB-SubCell"/>
</dbReference>
<dbReference type="PRINTS" id="PR00176">
    <property type="entry name" value="NANEUSMPORT"/>
</dbReference>
<evidence type="ECO:0000256" key="21">
    <source>
        <dbReference type="RuleBase" id="RU003732"/>
    </source>
</evidence>
<evidence type="ECO:0000256" key="2">
    <source>
        <dbReference type="ARBA" id="ARBA00004651"/>
    </source>
</evidence>
<evidence type="ECO:0000256" key="22">
    <source>
        <dbReference type="SAM" id="Phobius"/>
    </source>
</evidence>
<accession>A0A8C1KKT6</accession>
<organism evidence="23 24">
    <name type="scientific">Cyprinus carpio</name>
    <name type="common">Common carp</name>
    <dbReference type="NCBI Taxonomy" id="7962"/>
    <lineage>
        <taxon>Eukaryota</taxon>
        <taxon>Metazoa</taxon>
        <taxon>Chordata</taxon>
        <taxon>Craniata</taxon>
        <taxon>Vertebrata</taxon>
        <taxon>Euteleostomi</taxon>
        <taxon>Actinopterygii</taxon>
        <taxon>Neopterygii</taxon>
        <taxon>Teleostei</taxon>
        <taxon>Ostariophysi</taxon>
        <taxon>Cypriniformes</taxon>
        <taxon>Cyprinidae</taxon>
        <taxon>Cyprininae</taxon>
        <taxon>Cyprinus</taxon>
    </lineage>
</organism>
<dbReference type="PROSITE" id="PS00754">
    <property type="entry name" value="NA_NEUROTRAN_SYMP_2"/>
    <property type="match status" value="1"/>
</dbReference>
<dbReference type="GO" id="GO:0006865">
    <property type="term" value="P:amino acid transport"/>
    <property type="evidence" value="ECO:0007669"/>
    <property type="project" value="TreeGrafter"/>
</dbReference>
<evidence type="ECO:0000256" key="4">
    <source>
        <dbReference type="ARBA" id="ARBA00022448"/>
    </source>
</evidence>
<dbReference type="PROSITE" id="PS50267">
    <property type="entry name" value="NA_NEUROTRAN_SYMP_3"/>
    <property type="match status" value="1"/>
</dbReference>
<dbReference type="Pfam" id="PF00209">
    <property type="entry name" value="SNF"/>
    <property type="match status" value="1"/>
</dbReference>
<sequence length="625" mass="69384">IPSERLPVTHMSSTIAPVKPSGTAGPKEVELVLVKEQNGVQFTSSALVSPSGQTHPSGEERETWGKKIDFLLSVIGFAVDLANVWRFPYLCYKNGGGAFLVPYLFFMVIAGMPLFYMELALGQYNREGAAGVWKICPLFKGVGFTVILISLYVGFYYNVIIAWALFYLFSSFSGELPWIHCNNTWNSPNCSDLNSTLLNDTYKTTPALERGVLHLHESSGIDDLGLPRWQLTSCLAVVIVVLYFSLWKGVKTSGKVVWITATMPYVVLTVLLLRGVTLPGAIDGIKAYLSVDFLRLCDAQVWIEAATQICFSLGVGFGVLIAFSSYNKFSNNCYRDAIITSSINSLTSFFSGFVIFSFLGYMSHKHNVALDKVATDGPGLVFIIYPEAIATLPGSSVWAVIFFIMLLTLGIDSAMGGMESVITGLIDEFKFLHKHRELFTLFIVVSTFLISLSCVTNGGIYVFTLLDHFAAGTSILFGVLIEAIGIAWFYGVDRFSDDIQEMIGQRPGLYWRLCWKFVSPCFLLFMVVVSFATFNPPKYGSYYFPTWATMVGWCLSISSMIMVPLYAFYKFCSLPGSFCDKLAYAITPETEHHLVERGEVRQFTVSVMAAFMCTAEQGRLHKFHG</sequence>
<feature type="disulfide bond" evidence="20">
    <location>
        <begin position="181"/>
        <end position="190"/>
    </location>
</feature>
<keyword evidence="7 19" id="KW-0479">Metal-binding</keyword>
<dbReference type="InterPro" id="IPR002436">
    <property type="entry name" value="Na/ntran_symport_dopamine"/>
</dbReference>
<evidence type="ECO:0000256" key="5">
    <source>
        <dbReference type="ARBA" id="ARBA00022475"/>
    </source>
</evidence>
<dbReference type="GO" id="GO:0046872">
    <property type="term" value="F:metal ion binding"/>
    <property type="evidence" value="ECO:0007669"/>
    <property type="project" value="UniProtKB-KW"/>
</dbReference>